<dbReference type="RefSeq" id="WP_117512254.1">
    <property type="nucleotide sequence ID" value="NZ_JAQCPI010000009.1"/>
</dbReference>
<evidence type="ECO:0000313" key="2">
    <source>
        <dbReference type="EMBL" id="RGX10469.1"/>
    </source>
</evidence>
<dbReference type="EMBL" id="QSBI01000010">
    <property type="protein sequence ID" value="RGX10469.1"/>
    <property type="molecule type" value="Genomic_DNA"/>
</dbReference>
<dbReference type="Proteomes" id="UP000286031">
    <property type="component" value="Unassembled WGS sequence"/>
</dbReference>
<evidence type="ECO:0000313" key="4">
    <source>
        <dbReference type="Proteomes" id="UP000424805"/>
    </source>
</evidence>
<dbReference type="AlphaFoldDB" id="A0A413ESC1"/>
<comment type="caution">
    <text evidence="2">The sequence shown here is derived from an EMBL/GenBank/DDBJ whole genome shotgun (WGS) entry which is preliminary data.</text>
</comment>
<dbReference type="Proteomes" id="UP000424805">
    <property type="component" value="Unassembled WGS sequence"/>
</dbReference>
<proteinExistence type="predicted"/>
<gene>
    <name evidence="2" type="ORF">DWV35_10225</name>
    <name evidence="1" type="ORF">F3B90_12515</name>
</gene>
<protein>
    <submittedName>
        <fullName evidence="2">Uncharacterized protein</fullName>
    </submittedName>
</protein>
<name>A0A413ESC1_BACOV</name>
<evidence type="ECO:0000313" key="1">
    <source>
        <dbReference type="EMBL" id="KAA4626706.1"/>
    </source>
</evidence>
<reference evidence="1 4" key="2">
    <citation type="journal article" date="2019" name="Nat. Med.">
        <title>A library of human gut bacterial isolates paired with longitudinal multiomics data enables mechanistic microbiome research.</title>
        <authorList>
            <person name="Poyet M."/>
            <person name="Groussin M."/>
            <person name="Gibbons S.M."/>
            <person name="Avila-Pacheco J."/>
            <person name="Jiang X."/>
            <person name="Kearney S.M."/>
            <person name="Perrotta A.R."/>
            <person name="Berdy B."/>
            <person name="Zhao S."/>
            <person name="Lieberman T.D."/>
            <person name="Swanson P.K."/>
            <person name="Smith M."/>
            <person name="Roesemann S."/>
            <person name="Alexander J.E."/>
            <person name="Rich S.A."/>
            <person name="Livny J."/>
            <person name="Vlamakis H."/>
            <person name="Clish C."/>
            <person name="Bullock K."/>
            <person name="Deik A."/>
            <person name="Scott J."/>
            <person name="Pierce K.A."/>
            <person name="Xavier R.J."/>
            <person name="Alm E.J."/>
        </authorList>
    </citation>
    <scope>NUCLEOTIDE SEQUENCE [LARGE SCALE GENOMIC DNA]</scope>
    <source>
        <strain evidence="1 4">BIOML-A15</strain>
    </source>
</reference>
<evidence type="ECO:0000313" key="3">
    <source>
        <dbReference type="Proteomes" id="UP000286031"/>
    </source>
</evidence>
<dbReference type="EMBL" id="VWFP01000011">
    <property type="protein sequence ID" value="KAA4626706.1"/>
    <property type="molecule type" value="Genomic_DNA"/>
</dbReference>
<organism evidence="2 3">
    <name type="scientific">Bacteroides ovatus</name>
    <dbReference type="NCBI Taxonomy" id="28116"/>
    <lineage>
        <taxon>Bacteria</taxon>
        <taxon>Pseudomonadati</taxon>
        <taxon>Bacteroidota</taxon>
        <taxon>Bacteroidia</taxon>
        <taxon>Bacteroidales</taxon>
        <taxon>Bacteroidaceae</taxon>
        <taxon>Bacteroides</taxon>
    </lineage>
</organism>
<sequence length="137" mass="15921">MIGADLLQETSAWMDTVDLALCLFIYEVCNDRQFEYVSGSDFVNFMNLKPTGRAVTVRPKENLRVCYMVFSVSQTIRPRERGKVWAEEFLRRCGISKSYYDKHRSDVCGNATTKENMEYRKSVDKAIENARRLRSTP</sequence>
<reference evidence="2 3" key="1">
    <citation type="submission" date="2018-08" db="EMBL/GenBank/DDBJ databases">
        <title>A genome reference for cultivated species of the human gut microbiota.</title>
        <authorList>
            <person name="Zou Y."/>
            <person name="Xue W."/>
            <person name="Luo G."/>
        </authorList>
    </citation>
    <scope>NUCLEOTIDE SEQUENCE [LARGE SCALE GENOMIC DNA]</scope>
    <source>
        <strain evidence="2 3">AF04-46</strain>
    </source>
</reference>
<accession>A0A413ESC1</accession>